<dbReference type="EMBL" id="QNRE01000014">
    <property type="protein sequence ID" value="RBO85505.1"/>
    <property type="molecule type" value="Genomic_DNA"/>
</dbReference>
<dbReference type="Pfam" id="PF13556">
    <property type="entry name" value="HTH_30"/>
    <property type="match status" value="1"/>
</dbReference>
<sequence>MLAERTRIVGEVFDHAHDMADAGLRAIIAQIPAYADRDEVFLADVHDQLTRLCRTGLAALLDHRKITADDVAYARHAAARRAQAGLTLVDYINAFRLGQHAMWQSLMNYAGASEAGREAALSMVVPLTRYCDLISTQAANAYLEFQQYLSEEAGRDARELVETLLDGAFPERGPQYATAAAHGLGTDEPGTMVVVTGRVLDATDSTRHQVSAAIARTGVNGLRTLSVVRGGEIVAIPALGRNGSAEDLCDRLRDTGDRLRAEGVTVALGVSTVAAEAAQLPAAYQEARGALDLLPQAGGVLALPTLTPLRYLMLRADDTARRLVDTRIGAALADDLARGGMLTATVRAFAEADMNLRAAAEHLRVHHNTAKYRVRRIQELTGRDVRRVADLVELLVAIDLLAPPGATSTRPSR</sequence>
<feature type="domain" description="CdaR GGDEF-like" evidence="4">
    <location>
        <begin position="177"/>
        <end position="293"/>
    </location>
</feature>
<protein>
    <submittedName>
        <fullName evidence="5">CdaR family transcriptional regulator</fullName>
    </submittedName>
</protein>
<evidence type="ECO:0000259" key="2">
    <source>
        <dbReference type="Pfam" id="PF13556"/>
    </source>
</evidence>
<keyword evidence="6" id="KW-1185">Reference proteome</keyword>
<dbReference type="Gene3D" id="1.10.10.2840">
    <property type="entry name" value="PucR C-terminal helix-turn-helix domain"/>
    <property type="match status" value="1"/>
</dbReference>
<dbReference type="InterPro" id="IPR042070">
    <property type="entry name" value="PucR_C-HTH_sf"/>
</dbReference>
<dbReference type="InterPro" id="IPR051448">
    <property type="entry name" value="CdaR-like_regulators"/>
</dbReference>
<dbReference type="Pfam" id="PF14361">
    <property type="entry name" value="RsbRD_N"/>
    <property type="match status" value="1"/>
</dbReference>
<reference evidence="5 6" key="1">
    <citation type="submission" date="2018-06" db="EMBL/GenBank/DDBJ databases">
        <title>Genomic Encyclopedia of Type Strains, Phase IV (KMG-IV): sequencing the most valuable type-strain genomes for metagenomic binning, comparative biology and taxonomic classification.</title>
        <authorList>
            <person name="Goeker M."/>
        </authorList>
    </citation>
    <scope>NUCLEOTIDE SEQUENCE [LARGE SCALE GENOMIC DNA]</scope>
    <source>
        <strain evidence="5 6">DSM 44599</strain>
    </source>
</reference>
<dbReference type="PANTHER" id="PTHR33744">
    <property type="entry name" value="CARBOHYDRATE DIACID REGULATOR"/>
    <property type="match status" value="1"/>
</dbReference>
<dbReference type="InterPro" id="IPR025751">
    <property type="entry name" value="RsbRD_N_dom"/>
</dbReference>
<dbReference type="Proteomes" id="UP000252586">
    <property type="component" value="Unassembled WGS sequence"/>
</dbReference>
<dbReference type="InterPro" id="IPR025736">
    <property type="entry name" value="PucR_C-HTH_dom"/>
</dbReference>
<proteinExistence type="inferred from homology"/>
<evidence type="ECO:0000256" key="1">
    <source>
        <dbReference type="ARBA" id="ARBA00006754"/>
    </source>
</evidence>
<comment type="caution">
    <text evidence="5">The sequence shown here is derived from an EMBL/GenBank/DDBJ whole genome shotgun (WGS) entry which is preliminary data.</text>
</comment>
<evidence type="ECO:0000259" key="4">
    <source>
        <dbReference type="Pfam" id="PF17853"/>
    </source>
</evidence>
<evidence type="ECO:0000259" key="3">
    <source>
        <dbReference type="Pfam" id="PF14361"/>
    </source>
</evidence>
<dbReference type="PANTHER" id="PTHR33744:SF1">
    <property type="entry name" value="DNA-BINDING TRANSCRIPTIONAL ACTIVATOR ADER"/>
    <property type="match status" value="1"/>
</dbReference>
<comment type="similarity">
    <text evidence="1">Belongs to the CdaR family.</text>
</comment>
<dbReference type="Pfam" id="PF17853">
    <property type="entry name" value="GGDEF_2"/>
    <property type="match status" value="1"/>
</dbReference>
<name>A0A366D6C1_9NOCA</name>
<evidence type="ECO:0000313" key="5">
    <source>
        <dbReference type="EMBL" id="RBO85505.1"/>
    </source>
</evidence>
<gene>
    <name evidence="5" type="ORF">DFR74_11445</name>
</gene>
<feature type="domain" description="RsbT co-antagonist protein RsbRD N-terminal" evidence="3">
    <location>
        <begin position="18"/>
        <end position="154"/>
    </location>
</feature>
<evidence type="ECO:0000313" key="6">
    <source>
        <dbReference type="Proteomes" id="UP000252586"/>
    </source>
</evidence>
<feature type="domain" description="PucR C-terminal helix-turn-helix" evidence="2">
    <location>
        <begin position="342"/>
        <end position="398"/>
    </location>
</feature>
<dbReference type="STRING" id="1210090.GCA_001613185_05896"/>
<accession>A0A366D6C1</accession>
<organism evidence="5 6">
    <name type="scientific">Nocardia puris</name>
    <dbReference type="NCBI Taxonomy" id="208602"/>
    <lineage>
        <taxon>Bacteria</taxon>
        <taxon>Bacillati</taxon>
        <taxon>Actinomycetota</taxon>
        <taxon>Actinomycetes</taxon>
        <taxon>Mycobacteriales</taxon>
        <taxon>Nocardiaceae</taxon>
        <taxon>Nocardia</taxon>
    </lineage>
</organism>
<dbReference type="InterPro" id="IPR041522">
    <property type="entry name" value="CdaR_GGDEF"/>
</dbReference>
<dbReference type="AlphaFoldDB" id="A0A366D6C1"/>